<keyword evidence="3" id="KW-0966">Cell projection</keyword>
<dbReference type="Gene3D" id="3.50.50.60">
    <property type="entry name" value="FAD/NAD(P)-binding domain"/>
    <property type="match status" value="2"/>
</dbReference>
<gene>
    <name evidence="3" type="ORF">D9C73_010476</name>
</gene>
<evidence type="ECO:0000256" key="1">
    <source>
        <dbReference type="SAM" id="MobiDB-lite"/>
    </source>
</evidence>
<keyword evidence="4" id="KW-1185">Reference proteome</keyword>
<protein>
    <submittedName>
        <fullName evidence="3">Cilia-and flagella-associated protein 61</fullName>
    </submittedName>
</protein>
<keyword evidence="3" id="KW-0282">Flagellum</keyword>
<dbReference type="InterPro" id="IPR032151">
    <property type="entry name" value="CFAP61_N"/>
</dbReference>
<dbReference type="Proteomes" id="UP000298787">
    <property type="component" value="Chromosome 9"/>
</dbReference>
<dbReference type="EMBL" id="CM014086">
    <property type="protein sequence ID" value="TKS75364.1"/>
    <property type="molecule type" value="Genomic_DNA"/>
</dbReference>
<keyword evidence="3" id="KW-0969">Cilium</keyword>
<dbReference type="PANTHER" id="PTHR21178">
    <property type="entry name" value="CILIA- AND FLAGELLA-ASSOCIATED PROTEIN 61"/>
    <property type="match status" value="1"/>
</dbReference>
<feature type="domain" description="Cilia- and flagella-associated protein 61 N-terminal" evidence="2">
    <location>
        <begin position="231"/>
        <end position="308"/>
    </location>
</feature>
<feature type="domain" description="Cilia- and flagella-associated protein 61 N-terminal" evidence="2">
    <location>
        <begin position="31"/>
        <end position="182"/>
    </location>
</feature>
<sequence length="1183" mass="133081">MRIITSPSGQEQTVAVRRSESADAQAIDSLIITGEKANLALTLSNERDDILAHASFFNHPVGGLVDQARWETFLQKHLRAEECTPLNTLFLHLFVAEPNFAAASVKEIMRAAFNAVVELEHVCLLSPNVAALEPCARCDFPEPGLDEVFEPLQRRTDPGPQCSAFICHRQQHSPKLPVRPASAVRITVLEVHYNFSISWAGYKSKNAPTFYLKHTVSGRDSNEDLDAEFRQVEDHDEILQIVSEQTKLLSGHRPHFLSELIESQSEESHAAVCESDGAAVGFISVTSDVDLKQLQENFDLSEFDGLYKRSKDDDEEEEEQRNTEQQEETQSTGNAFCIKFFIIDKSHEMRSLDFIPYVFTLFPDLDFCVIAVPTLSSDFPLLQSFVRAPRRDTGSPLHDLYVTHRTALRADNHFSSSCVFMPLDPCMHVCVLTRTLSRSVDRQDGLLLQAFVAQVHGRVVGMLIMRDEPDVEYIRAHYNIENFIYFSHHRFEEHARIRHFVLRLSFQHFSRRLFKEVLRLAHRSCLYHRIYPADRSQENSCVHHLDFILNCAVPVRPRRQIIYPLEELGINAPSRQITEEQKRLFCITELVRVTPRVDSRTESRCHSLATGTAELISAKQDAVNVYVLHETVHNRAPFALSLISRKLTLEPKVTVNSRIVVVGASDTGLSFLEVLCFCPHLRFNNLTLISTRGFPSDCSREDIGFLSTSHAYSSRDLAQLPLHSCITVVTGKMVSIKRKSKYVRVSDGTRVHYDYLVLCTGLQYQVPCPTGVDLSQPVTNSQLQAQSAQRRHTGPVPSNLFTLNDLHDCVAARRWLALKKDDGLNWIPTVEDRQFDEDVEERAGLNDNAVVYGNSIDVFTTTETLLSLGIRGRRIHVVLPPPSEPGAASCFGDPVVKKAAMTAMEKAEVHVHCNCLLARMNDGDDERPDPLTSVSFTTDAEPLHLRCGVFINLSNKGVDYDAFTSIRDSFLPFDGRLVINASFQTSDAAVSAAGPLTKFSRCYYTDEWSHANFNSKEVGQDLAAKLLPLFDPTQEPADEAPPEMDHLVPLYKQAKVQGLDTSKSFYEVFTLTHTPARLSVAERPSGEQARPSSHRTICVFKITTDKLQLAEIHFPACLHVTAAIDLKRTSALDLHRNGAFQIRFHRNESPMGEQPMARPRSPSVRWLDRLSAGRHVAAKPTTN</sequence>
<name>A0A4U5UKI1_COLLU</name>
<feature type="region of interest" description="Disordered" evidence="1">
    <location>
        <begin position="309"/>
        <end position="330"/>
    </location>
</feature>
<dbReference type="InterPro" id="IPR038884">
    <property type="entry name" value="CFAP61"/>
</dbReference>
<evidence type="ECO:0000313" key="3">
    <source>
        <dbReference type="EMBL" id="TKS75364.1"/>
    </source>
</evidence>
<evidence type="ECO:0000259" key="2">
    <source>
        <dbReference type="Pfam" id="PF16092"/>
    </source>
</evidence>
<dbReference type="PANTHER" id="PTHR21178:SF8">
    <property type="entry name" value="CILIA- AND FLAGELLA-ASSOCIATED PROTEIN 61"/>
    <property type="match status" value="1"/>
</dbReference>
<proteinExistence type="predicted"/>
<evidence type="ECO:0000313" key="4">
    <source>
        <dbReference type="Proteomes" id="UP000298787"/>
    </source>
</evidence>
<organism evidence="3 4">
    <name type="scientific">Collichthys lucidus</name>
    <name type="common">Big head croaker</name>
    <name type="synonym">Sciaena lucida</name>
    <dbReference type="NCBI Taxonomy" id="240159"/>
    <lineage>
        <taxon>Eukaryota</taxon>
        <taxon>Metazoa</taxon>
        <taxon>Chordata</taxon>
        <taxon>Craniata</taxon>
        <taxon>Vertebrata</taxon>
        <taxon>Euteleostomi</taxon>
        <taxon>Actinopterygii</taxon>
        <taxon>Neopterygii</taxon>
        <taxon>Teleostei</taxon>
        <taxon>Neoteleostei</taxon>
        <taxon>Acanthomorphata</taxon>
        <taxon>Eupercaria</taxon>
        <taxon>Sciaenidae</taxon>
        <taxon>Collichthys</taxon>
    </lineage>
</organism>
<dbReference type="AlphaFoldDB" id="A0A4U5UKI1"/>
<dbReference type="STRING" id="240159.A0A4U5UKI1"/>
<reference evidence="3 4" key="1">
    <citation type="submission" date="2019-01" db="EMBL/GenBank/DDBJ databases">
        <title>Genome Assembly of Collichthys lucidus.</title>
        <authorList>
            <person name="Cai M."/>
            <person name="Xiao S."/>
        </authorList>
    </citation>
    <scope>NUCLEOTIDE SEQUENCE [LARGE SCALE GENOMIC DNA]</scope>
    <source>
        <strain evidence="3">JT15FE1705JMU</strain>
        <tissue evidence="3">Muscle</tissue>
    </source>
</reference>
<dbReference type="SUPFAM" id="SSF51905">
    <property type="entry name" value="FAD/NAD(P)-binding domain"/>
    <property type="match status" value="1"/>
</dbReference>
<dbReference type="InterPro" id="IPR036188">
    <property type="entry name" value="FAD/NAD-bd_sf"/>
</dbReference>
<dbReference type="Pfam" id="PF16092">
    <property type="entry name" value="CFAP61_N"/>
    <property type="match status" value="2"/>
</dbReference>
<accession>A0A4U5UKI1</accession>